<dbReference type="KEGG" id="ssan:NX02_10195"/>
<evidence type="ECO:0000313" key="1">
    <source>
        <dbReference type="EMBL" id="AHE53756.1"/>
    </source>
</evidence>
<name>W0A9I0_9SPHN</name>
<organism evidence="1 2">
    <name type="scientific">Sphingomonas sanxanigenens DSM 19645 = NX02</name>
    <dbReference type="NCBI Taxonomy" id="1123269"/>
    <lineage>
        <taxon>Bacteria</taxon>
        <taxon>Pseudomonadati</taxon>
        <taxon>Pseudomonadota</taxon>
        <taxon>Alphaproteobacteria</taxon>
        <taxon>Sphingomonadales</taxon>
        <taxon>Sphingomonadaceae</taxon>
        <taxon>Sphingomonas</taxon>
    </lineage>
</organism>
<dbReference type="Proteomes" id="UP000018851">
    <property type="component" value="Chromosome"/>
</dbReference>
<gene>
    <name evidence="1" type="ORF">NX02_10195</name>
</gene>
<protein>
    <submittedName>
        <fullName evidence="1">Uncharacterized protein</fullName>
    </submittedName>
</protein>
<dbReference type="AlphaFoldDB" id="W0A9I0"/>
<dbReference type="HOGENOM" id="CLU_3122790_0_0_5"/>
<keyword evidence="2" id="KW-1185">Reference proteome</keyword>
<proteinExistence type="predicted"/>
<evidence type="ECO:0000313" key="2">
    <source>
        <dbReference type="Proteomes" id="UP000018851"/>
    </source>
</evidence>
<dbReference type="STRING" id="1123269.NX02_10195"/>
<accession>W0A9I0</accession>
<dbReference type="EMBL" id="CP006644">
    <property type="protein sequence ID" value="AHE53756.1"/>
    <property type="molecule type" value="Genomic_DNA"/>
</dbReference>
<sequence length="50" mass="5436">MDGRLAPQPLQIRFGKTEFEQARLGDVDPVDRQVAQRGLEIASVAGEGRG</sequence>
<reference evidence="1 2" key="1">
    <citation type="submission" date="2013-07" db="EMBL/GenBank/DDBJ databases">
        <title>Completed genome of Sphingomonas sanxanigenens NX02.</title>
        <authorList>
            <person name="Ma T."/>
            <person name="Huang H."/>
            <person name="Wu M."/>
            <person name="Li X."/>
            <person name="Li G."/>
        </authorList>
    </citation>
    <scope>NUCLEOTIDE SEQUENCE [LARGE SCALE GENOMIC DNA]</scope>
    <source>
        <strain evidence="1 2">NX02</strain>
    </source>
</reference>